<comment type="caution">
    <text evidence="1">The sequence shown here is derived from an EMBL/GenBank/DDBJ whole genome shotgun (WGS) entry which is preliminary data.</text>
</comment>
<gene>
    <name evidence="1" type="ORF">VNO80_14957</name>
</gene>
<evidence type="ECO:0000313" key="2">
    <source>
        <dbReference type="Proteomes" id="UP001374584"/>
    </source>
</evidence>
<sequence>MRGKVTSLHVEFGDCSVLCSCIMTMVIPTHFKPELIYVVREILMLIDARITYSQYVISNYFFDDLVHEVSIVLVNIS</sequence>
<protein>
    <submittedName>
        <fullName evidence="1">Uncharacterized protein</fullName>
    </submittedName>
</protein>
<reference evidence="1 2" key="1">
    <citation type="submission" date="2024-01" db="EMBL/GenBank/DDBJ databases">
        <title>The genomes of 5 underutilized Papilionoideae crops provide insights into root nodulation and disease resistanc.</title>
        <authorList>
            <person name="Jiang F."/>
        </authorList>
    </citation>
    <scope>NUCLEOTIDE SEQUENCE [LARGE SCALE GENOMIC DNA]</scope>
    <source>
        <strain evidence="1">JINMINGXINNONG_FW02</strain>
        <tissue evidence="1">Leaves</tissue>
    </source>
</reference>
<keyword evidence="2" id="KW-1185">Reference proteome</keyword>
<name>A0AAN9R1D6_PHACN</name>
<dbReference type="EMBL" id="JAYMYR010000006">
    <property type="protein sequence ID" value="KAK7355697.1"/>
    <property type="molecule type" value="Genomic_DNA"/>
</dbReference>
<organism evidence="1 2">
    <name type="scientific">Phaseolus coccineus</name>
    <name type="common">Scarlet runner bean</name>
    <name type="synonym">Phaseolus multiflorus</name>
    <dbReference type="NCBI Taxonomy" id="3886"/>
    <lineage>
        <taxon>Eukaryota</taxon>
        <taxon>Viridiplantae</taxon>
        <taxon>Streptophyta</taxon>
        <taxon>Embryophyta</taxon>
        <taxon>Tracheophyta</taxon>
        <taxon>Spermatophyta</taxon>
        <taxon>Magnoliopsida</taxon>
        <taxon>eudicotyledons</taxon>
        <taxon>Gunneridae</taxon>
        <taxon>Pentapetalae</taxon>
        <taxon>rosids</taxon>
        <taxon>fabids</taxon>
        <taxon>Fabales</taxon>
        <taxon>Fabaceae</taxon>
        <taxon>Papilionoideae</taxon>
        <taxon>50 kb inversion clade</taxon>
        <taxon>NPAAA clade</taxon>
        <taxon>indigoferoid/millettioid clade</taxon>
        <taxon>Phaseoleae</taxon>
        <taxon>Phaseolus</taxon>
    </lineage>
</organism>
<proteinExistence type="predicted"/>
<dbReference type="Proteomes" id="UP001374584">
    <property type="component" value="Unassembled WGS sequence"/>
</dbReference>
<accession>A0AAN9R1D6</accession>
<evidence type="ECO:0000313" key="1">
    <source>
        <dbReference type="EMBL" id="KAK7355697.1"/>
    </source>
</evidence>
<dbReference type="AlphaFoldDB" id="A0AAN9R1D6"/>